<keyword evidence="2" id="KW-1185">Reference proteome</keyword>
<dbReference type="AlphaFoldDB" id="I0KFT7"/>
<sequence length="115" mass="12232">MTINTSFTVKRCYAMLHMRPLLLSTALLLSLIFGCKKSSDPAANSSCTQANITEKANAYSAAIQTYSNAPTNANCKAVVVAYDNYLAVAQNCSSVTQASVTAIQQARADLAKTCQ</sequence>
<dbReference type="HOGENOM" id="CLU_2105332_0_0_10"/>
<reference evidence="1 2" key="1">
    <citation type="journal article" date="2012" name="J. Bacteriol.">
        <title>Genome Sequence of Fibrella aestuarina BUZ 2T, a Filamentous Marine Bacterium.</title>
        <authorList>
            <person name="Filippini M."/>
            <person name="Qi W."/>
            <person name="Blom J."/>
            <person name="Goesmann A."/>
            <person name="Smits T.H."/>
            <person name="Bagheri H.C."/>
        </authorList>
    </citation>
    <scope>NUCLEOTIDE SEQUENCE [LARGE SCALE GENOMIC DNA]</scope>
    <source>
        <strain evidence="2">BUZ 2T</strain>
    </source>
</reference>
<dbReference type="EMBL" id="HE796683">
    <property type="protein sequence ID" value="CCH02990.1"/>
    <property type="molecule type" value="Genomic_DNA"/>
</dbReference>
<evidence type="ECO:0000313" key="1">
    <source>
        <dbReference type="EMBL" id="CCH02990.1"/>
    </source>
</evidence>
<protein>
    <submittedName>
        <fullName evidence="1">Uncharacterized protein</fullName>
    </submittedName>
</protein>
<evidence type="ECO:0000313" key="2">
    <source>
        <dbReference type="Proteomes" id="UP000011058"/>
    </source>
</evidence>
<accession>I0KFT7</accession>
<name>I0KFT7_9BACT</name>
<dbReference type="KEGG" id="fae:FAES_4991"/>
<dbReference type="Proteomes" id="UP000011058">
    <property type="component" value="Chromosome"/>
</dbReference>
<proteinExistence type="predicted"/>
<organism evidence="1 2">
    <name type="scientific">Fibrella aestuarina BUZ 2</name>
    <dbReference type="NCBI Taxonomy" id="1166018"/>
    <lineage>
        <taxon>Bacteria</taxon>
        <taxon>Pseudomonadati</taxon>
        <taxon>Bacteroidota</taxon>
        <taxon>Cytophagia</taxon>
        <taxon>Cytophagales</taxon>
        <taxon>Spirosomataceae</taxon>
        <taxon>Fibrella</taxon>
    </lineage>
</organism>
<gene>
    <name evidence="1" type="ORF">FAES_4991</name>
</gene>